<evidence type="ECO:0000256" key="6">
    <source>
        <dbReference type="ARBA" id="ARBA00023136"/>
    </source>
</evidence>
<keyword evidence="10" id="KW-1185">Reference proteome</keyword>
<keyword evidence="3" id="KW-1003">Cell membrane</keyword>
<protein>
    <recommendedName>
        <fullName evidence="11">Gustatory receptor</fullName>
    </recommendedName>
</protein>
<dbReference type="PANTHER" id="PTHR21421:SF29">
    <property type="entry name" value="GUSTATORY RECEPTOR 5A FOR TREHALOSE-RELATED"/>
    <property type="match status" value="1"/>
</dbReference>
<keyword evidence="4 8" id="KW-0812">Transmembrane</keyword>
<feature type="transmembrane region" description="Helical" evidence="8">
    <location>
        <begin position="211"/>
        <end position="234"/>
    </location>
</feature>
<evidence type="ECO:0000256" key="5">
    <source>
        <dbReference type="ARBA" id="ARBA00022989"/>
    </source>
</evidence>
<dbReference type="Pfam" id="PF06151">
    <property type="entry name" value="Trehalose_recp"/>
    <property type="match status" value="1"/>
</dbReference>
<accession>A0AA38IEZ5</accession>
<name>A0AA38IEZ5_9CUCU</name>
<comment type="caution">
    <text evidence="9">The sequence shown here is derived from an EMBL/GenBank/DDBJ whole genome shotgun (WGS) entry which is preliminary data.</text>
</comment>
<dbReference type="EMBL" id="JALNTZ010000004">
    <property type="protein sequence ID" value="KAJ3653899.1"/>
    <property type="molecule type" value="Genomic_DNA"/>
</dbReference>
<proteinExistence type="inferred from homology"/>
<evidence type="ECO:0000256" key="2">
    <source>
        <dbReference type="ARBA" id="ARBA00005327"/>
    </source>
</evidence>
<keyword evidence="5 8" id="KW-1133">Transmembrane helix</keyword>
<comment type="similarity">
    <text evidence="2">Belongs to the insect chemoreceptor superfamily. Gustatory receptor (GR) family. Gr5a subfamily.</text>
</comment>
<dbReference type="GO" id="GO:0008527">
    <property type="term" value="F:taste receptor activity"/>
    <property type="evidence" value="ECO:0007669"/>
    <property type="project" value="InterPro"/>
</dbReference>
<evidence type="ECO:0000256" key="3">
    <source>
        <dbReference type="ARBA" id="ARBA00022475"/>
    </source>
</evidence>
<evidence type="ECO:0000313" key="9">
    <source>
        <dbReference type="EMBL" id="KAJ3653899.1"/>
    </source>
</evidence>
<evidence type="ECO:0008006" key="11">
    <source>
        <dbReference type="Google" id="ProtNLM"/>
    </source>
</evidence>
<dbReference type="Proteomes" id="UP001168821">
    <property type="component" value="Unassembled WGS sequence"/>
</dbReference>
<dbReference type="AlphaFoldDB" id="A0AA38IEZ5"/>
<evidence type="ECO:0000256" key="4">
    <source>
        <dbReference type="ARBA" id="ARBA00022692"/>
    </source>
</evidence>
<feature type="transmembrane region" description="Helical" evidence="8">
    <location>
        <begin position="121"/>
        <end position="139"/>
    </location>
</feature>
<dbReference type="GO" id="GO:0050916">
    <property type="term" value="P:sensory perception of sweet taste"/>
    <property type="evidence" value="ECO:0007669"/>
    <property type="project" value="UniProtKB-ARBA"/>
</dbReference>
<keyword evidence="6 8" id="KW-0472">Membrane</keyword>
<dbReference type="PANTHER" id="PTHR21421">
    <property type="entry name" value="GUSTATORY RECEPTOR"/>
    <property type="match status" value="1"/>
</dbReference>
<reference evidence="9" key="1">
    <citation type="journal article" date="2023" name="G3 (Bethesda)">
        <title>Whole genome assemblies of Zophobas morio and Tenebrio molitor.</title>
        <authorList>
            <person name="Kaur S."/>
            <person name="Stinson S.A."/>
            <person name="diCenzo G.C."/>
        </authorList>
    </citation>
    <scope>NUCLEOTIDE SEQUENCE</scope>
    <source>
        <strain evidence="9">QUZm001</strain>
    </source>
</reference>
<evidence type="ECO:0000256" key="7">
    <source>
        <dbReference type="ARBA" id="ARBA00023170"/>
    </source>
</evidence>
<feature type="transmembrane region" description="Helical" evidence="8">
    <location>
        <begin position="71"/>
        <end position="91"/>
    </location>
</feature>
<evidence type="ECO:0000256" key="8">
    <source>
        <dbReference type="SAM" id="Phobius"/>
    </source>
</evidence>
<comment type="subcellular location">
    <subcellularLocation>
        <location evidence="1">Cell membrane</location>
        <topology evidence="1">Multi-pass membrane protein</topology>
    </subcellularLocation>
</comment>
<feature type="transmembrane region" description="Helical" evidence="8">
    <location>
        <begin position="27"/>
        <end position="45"/>
    </location>
</feature>
<organism evidence="9 10">
    <name type="scientific">Zophobas morio</name>
    <dbReference type="NCBI Taxonomy" id="2755281"/>
    <lineage>
        <taxon>Eukaryota</taxon>
        <taxon>Metazoa</taxon>
        <taxon>Ecdysozoa</taxon>
        <taxon>Arthropoda</taxon>
        <taxon>Hexapoda</taxon>
        <taxon>Insecta</taxon>
        <taxon>Pterygota</taxon>
        <taxon>Neoptera</taxon>
        <taxon>Endopterygota</taxon>
        <taxon>Coleoptera</taxon>
        <taxon>Polyphaga</taxon>
        <taxon>Cucujiformia</taxon>
        <taxon>Tenebrionidae</taxon>
        <taxon>Zophobas</taxon>
    </lineage>
</organism>
<gene>
    <name evidence="9" type="ORF">Zmor_013125</name>
</gene>
<dbReference type="InterPro" id="IPR009318">
    <property type="entry name" value="Gustatory_rcpt"/>
</dbReference>
<evidence type="ECO:0000256" key="1">
    <source>
        <dbReference type="ARBA" id="ARBA00004651"/>
    </source>
</evidence>
<evidence type="ECO:0000313" key="10">
    <source>
        <dbReference type="Proteomes" id="UP001168821"/>
    </source>
</evidence>
<feature type="transmembrane region" description="Helical" evidence="8">
    <location>
        <begin position="317"/>
        <end position="335"/>
    </location>
</feature>
<sequence length="345" mass="40615">MVFHVIAITWIIKQIQTPVSYQKIEMLALRVCYAYSAFLLFHFATKWPKIMKEWWQIDKAMNKVYGHPKHLKSVITIMATFFLLLNIMVYFTRKVANYTQFCENRNRTVSFDNFLEYSYPSIYWVIPYTPVTSIVLTILEIQFSVLPGYTDVFLISVSIVLAHRFQQITKTLKENKTVLFKEANASLSFWRNIRKDYCKLSTLLFTLDDHMSAMIIVSYARNFFFLLHFLTIFLRDTETNPFVKTYNYLMATGFVLRMTCLTFTSSWINEESQEPVIILNSVEPEEYNSEVSRLLLQLSFDEVALTGCKMFKLNKRLLLSVISAVVTYELMIIQYNNSYVELTQN</sequence>
<keyword evidence="7" id="KW-0675">Receptor</keyword>
<dbReference type="GO" id="GO:0005886">
    <property type="term" value="C:plasma membrane"/>
    <property type="evidence" value="ECO:0007669"/>
    <property type="project" value="UniProtKB-SubCell"/>
</dbReference>